<evidence type="ECO:0000313" key="2">
    <source>
        <dbReference type="EMBL" id="KAG5535636.1"/>
    </source>
</evidence>
<comment type="caution">
    <text evidence="2">The sequence shown here is derived from an EMBL/GenBank/DDBJ whole genome shotgun (WGS) entry which is preliminary data.</text>
</comment>
<sequence length="121" mass="13521">MMMTESRKLEPVSNEEGEGERKGKESEEEEGKLRKGSVGRGPRSQPWWMIALLLAFDISSVNTGFSPHLQTRSLRLLALLFDEEVAIIEVDDASAKMMERVFGKVDDSVWGSHLGLQTGKN</sequence>
<evidence type="ECO:0000256" key="1">
    <source>
        <dbReference type="SAM" id="MobiDB-lite"/>
    </source>
</evidence>
<dbReference type="EMBL" id="JACTNZ010000008">
    <property type="protein sequence ID" value="KAG5535636.1"/>
    <property type="molecule type" value="Genomic_DNA"/>
</dbReference>
<feature type="compositionally biased region" description="Basic and acidic residues" evidence="1">
    <location>
        <begin position="1"/>
        <end position="10"/>
    </location>
</feature>
<organism evidence="2 3">
    <name type="scientific">Rhododendron griersonianum</name>
    <dbReference type="NCBI Taxonomy" id="479676"/>
    <lineage>
        <taxon>Eukaryota</taxon>
        <taxon>Viridiplantae</taxon>
        <taxon>Streptophyta</taxon>
        <taxon>Embryophyta</taxon>
        <taxon>Tracheophyta</taxon>
        <taxon>Spermatophyta</taxon>
        <taxon>Magnoliopsida</taxon>
        <taxon>eudicotyledons</taxon>
        <taxon>Gunneridae</taxon>
        <taxon>Pentapetalae</taxon>
        <taxon>asterids</taxon>
        <taxon>Ericales</taxon>
        <taxon>Ericaceae</taxon>
        <taxon>Ericoideae</taxon>
        <taxon>Rhodoreae</taxon>
        <taxon>Rhododendron</taxon>
    </lineage>
</organism>
<proteinExistence type="predicted"/>
<protein>
    <submittedName>
        <fullName evidence="2">Uncharacterized protein</fullName>
    </submittedName>
</protein>
<feature type="region of interest" description="Disordered" evidence="1">
    <location>
        <begin position="1"/>
        <end position="43"/>
    </location>
</feature>
<dbReference type="AlphaFoldDB" id="A0AAV6J395"/>
<evidence type="ECO:0000313" key="3">
    <source>
        <dbReference type="Proteomes" id="UP000823749"/>
    </source>
</evidence>
<name>A0AAV6J395_9ERIC</name>
<dbReference type="Proteomes" id="UP000823749">
    <property type="component" value="Chromosome 8"/>
</dbReference>
<gene>
    <name evidence="2" type="ORF">RHGRI_023404</name>
</gene>
<accession>A0AAV6J395</accession>
<reference evidence="2" key="1">
    <citation type="submission" date="2020-08" db="EMBL/GenBank/DDBJ databases">
        <title>Plant Genome Project.</title>
        <authorList>
            <person name="Zhang R.-G."/>
        </authorList>
    </citation>
    <scope>NUCLEOTIDE SEQUENCE</scope>
    <source>
        <strain evidence="2">WSP0</strain>
        <tissue evidence="2">Leaf</tissue>
    </source>
</reference>
<keyword evidence="3" id="KW-1185">Reference proteome</keyword>